<accession>A0A1I2KQN3</accession>
<feature type="transmembrane region" description="Helical" evidence="1">
    <location>
        <begin position="256"/>
        <end position="282"/>
    </location>
</feature>
<evidence type="ECO:0000313" key="3">
    <source>
        <dbReference type="Proteomes" id="UP000198661"/>
    </source>
</evidence>
<dbReference type="AlphaFoldDB" id="A0A1I2KQN3"/>
<name>A0A1I2KQN3_9BACL</name>
<dbReference type="EMBL" id="FOOK01000002">
    <property type="protein sequence ID" value="SFF67431.1"/>
    <property type="molecule type" value="Genomic_DNA"/>
</dbReference>
<sequence>MLDALRLINRHGGAIWLFTTLGEGILLAVWAAGLAAVWLMADPSPELVHKVLAAVYFPDHPEELFDRIPEKILGASPKTMALPATMALFLAASILFSVTGMLGLIRQAAVEGRLSFADFFSFGFRYFFRMSALVLILAGMLMGLGWLFFRLNSLVDSQIAYWIAIWGMGGVVGLYLLACFSFAQTVMLVERTGVVRTLGSVFRLLGKRPARAVFILLGAWLSAGAGVALLGFVSAFPWLILQFFPNGTIAAMVGSFFGLLMLFTFHAFPVTLYMGTLILAYVKMREELFPARKGEESLPPQQAIWSGR</sequence>
<evidence type="ECO:0000313" key="2">
    <source>
        <dbReference type="EMBL" id="SFF67431.1"/>
    </source>
</evidence>
<evidence type="ECO:0008006" key="4">
    <source>
        <dbReference type="Google" id="ProtNLM"/>
    </source>
</evidence>
<proteinExistence type="predicted"/>
<gene>
    <name evidence="2" type="ORF">SAMN04488025_102115</name>
</gene>
<reference evidence="2 3" key="1">
    <citation type="submission" date="2016-10" db="EMBL/GenBank/DDBJ databases">
        <authorList>
            <person name="de Groot N.N."/>
        </authorList>
    </citation>
    <scope>NUCLEOTIDE SEQUENCE [LARGE SCALE GENOMIC DNA]</scope>
    <source>
        <strain evidence="2 3">DSM 44945</strain>
    </source>
</reference>
<feature type="transmembrane region" description="Helical" evidence="1">
    <location>
        <begin position="126"/>
        <end position="149"/>
    </location>
</feature>
<feature type="transmembrane region" description="Helical" evidence="1">
    <location>
        <begin position="12"/>
        <end position="41"/>
    </location>
</feature>
<evidence type="ECO:0000256" key="1">
    <source>
        <dbReference type="SAM" id="Phobius"/>
    </source>
</evidence>
<feature type="transmembrane region" description="Helical" evidence="1">
    <location>
        <begin position="161"/>
        <end position="189"/>
    </location>
</feature>
<protein>
    <recommendedName>
        <fullName evidence="4">Membrane domain of glycerophosphoryl diester phosphodiesterase</fullName>
    </recommendedName>
</protein>
<feature type="transmembrane region" description="Helical" evidence="1">
    <location>
        <begin position="86"/>
        <end position="105"/>
    </location>
</feature>
<dbReference type="OrthoDB" id="2988700at2"/>
<dbReference type="Proteomes" id="UP000198661">
    <property type="component" value="Unassembled WGS sequence"/>
</dbReference>
<keyword evidence="1" id="KW-0472">Membrane</keyword>
<keyword evidence="1" id="KW-1133">Transmembrane helix</keyword>
<keyword evidence="3" id="KW-1185">Reference proteome</keyword>
<feature type="transmembrane region" description="Helical" evidence="1">
    <location>
        <begin position="210"/>
        <end position="236"/>
    </location>
</feature>
<dbReference type="RefSeq" id="WP_092035555.1">
    <property type="nucleotide sequence ID" value="NZ_FOOK01000002.1"/>
</dbReference>
<organism evidence="2 3">
    <name type="scientific">Planifilum fulgidum</name>
    <dbReference type="NCBI Taxonomy" id="201973"/>
    <lineage>
        <taxon>Bacteria</taxon>
        <taxon>Bacillati</taxon>
        <taxon>Bacillota</taxon>
        <taxon>Bacilli</taxon>
        <taxon>Bacillales</taxon>
        <taxon>Thermoactinomycetaceae</taxon>
        <taxon>Planifilum</taxon>
    </lineage>
</organism>
<keyword evidence="1" id="KW-0812">Transmembrane</keyword>